<gene>
    <name evidence="8" type="ORF">GCM10010196_29910</name>
</gene>
<dbReference type="GO" id="GO:0003677">
    <property type="term" value="F:DNA binding"/>
    <property type="evidence" value="ECO:0007669"/>
    <property type="project" value="UniProtKB-KW"/>
</dbReference>
<dbReference type="GO" id="GO:0006352">
    <property type="term" value="P:DNA-templated transcription initiation"/>
    <property type="evidence" value="ECO:0007669"/>
    <property type="project" value="InterPro"/>
</dbReference>
<name>A0A918CQR8_AGRME</name>
<dbReference type="SUPFAM" id="SSF88946">
    <property type="entry name" value="Sigma2 domain of RNA polymerase sigma factors"/>
    <property type="match status" value="1"/>
</dbReference>
<dbReference type="RefSeq" id="WP_229781783.1">
    <property type="nucleotide sequence ID" value="NZ_BMRJ01000003.1"/>
</dbReference>
<dbReference type="InterPro" id="IPR007627">
    <property type="entry name" value="RNA_pol_sigma70_r2"/>
</dbReference>
<dbReference type="CDD" id="cd06171">
    <property type="entry name" value="Sigma70_r4"/>
    <property type="match status" value="1"/>
</dbReference>
<dbReference type="InterPro" id="IPR014284">
    <property type="entry name" value="RNA_pol_sigma-70_dom"/>
</dbReference>
<evidence type="ECO:0000313" key="9">
    <source>
        <dbReference type="Proteomes" id="UP000610303"/>
    </source>
</evidence>
<dbReference type="SUPFAM" id="SSF88659">
    <property type="entry name" value="Sigma3 and sigma4 domains of RNA polymerase sigma factors"/>
    <property type="match status" value="1"/>
</dbReference>
<keyword evidence="4" id="KW-0238">DNA-binding</keyword>
<reference evidence="8" key="2">
    <citation type="submission" date="2020-09" db="EMBL/GenBank/DDBJ databases">
        <authorList>
            <person name="Sun Q."/>
            <person name="Ohkuma M."/>
        </authorList>
    </citation>
    <scope>NUCLEOTIDE SEQUENCE</scope>
    <source>
        <strain evidence="8">JCM 3346</strain>
    </source>
</reference>
<keyword evidence="5" id="KW-0804">Transcription</keyword>
<keyword evidence="2" id="KW-0805">Transcription regulation</keyword>
<reference evidence="8" key="1">
    <citation type="journal article" date="2014" name="Int. J. Syst. Evol. Microbiol.">
        <title>Complete genome sequence of Corynebacterium casei LMG S-19264T (=DSM 44701T), isolated from a smear-ripened cheese.</title>
        <authorList>
            <consortium name="US DOE Joint Genome Institute (JGI-PGF)"/>
            <person name="Walter F."/>
            <person name="Albersmeier A."/>
            <person name="Kalinowski J."/>
            <person name="Ruckert C."/>
        </authorList>
    </citation>
    <scope>NUCLEOTIDE SEQUENCE</scope>
    <source>
        <strain evidence="8">JCM 3346</strain>
    </source>
</reference>
<dbReference type="EMBL" id="BMRJ01000003">
    <property type="protein sequence ID" value="GGR33766.1"/>
    <property type="molecule type" value="Genomic_DNA"/>
</dbReference>
<evidence type="ECO:0000259" key="6">
    <source>
        <dbReference type="Pfam" id="PF04542"/>
    </source>
</evidence>
<evidence type="ECO:0000256" key="2">
    <source>
        <dbReference type="ARBA" id="ARBA00023015"/>
    </source>
</evidence>
<dbReference type="Proteomes" id="UP000610303">
    <property type="component" value="Unassembled WGS sequence"/>
</dbReference>
<protein>
    <submittedName>
        <fullName evidence="8">RNA polymerase sigma24 factor</fullName>
    </submittedName>
</protein>
<keyword evidence="3" id="KW-0731">Sigma factor</keyword>
<dbReference type="Pfam" id="PF08281">
    <property type="entry name" value="Sigma70_r4_2"/>
    <property type="match status" value="1"/>
</dbReference>
<dbReference type="Pfam" id="PF04542">
    <property type="entry name" value="Sigma70_r2"/>
    <property type="match status" value="1"/>
</dbReference>
<evidence type="ECO:0000313" key="8">
    <source>
        <dbReference type="EMBL" id="GGR33766.1"/>
    </source>
</evidence>
<evidence type="ECO:0000259" key="7">
    <source>
        <dbReference type="Pfam" id="PF08281"/>
    </source>
</evidence>
<feature type="domain" description="RNA polymerase sigma-70 region 2" evidence="6">
    <location>
        <begin position="13"/>
        <end position="78"/>
    </location>
</feature>
<comment type="similarity">
    <text evidence="1">Belongs to the sigma-70 factor family. ECF subfamily.</text>
</comment>
<dbReference type="NCBIfam" id="TIGR02937">
    <property type="entry name" value="sigma70-ECF"/>
    <property type="match status" value="1"/>
</dbReference>
<dbReference type="InterPro" id="IPR013324">
    <property type="entry name" value="RNA_pol_sigma_r3/r4-like"/>
</dbReference>
<dbReference type="Gene3D" id="1.10.1740.10">
    <property type="match status" value="1"/>
</dbReference>
<comment type="caution">
    <text evidence="8">The sequence shown here is derived from an EMBL/GenBank/DDBJ whole genome shotgun (WGS) entry which is preliminary data.</text>
</comment>
<dbReference type="GO" id="GO:0016987">
    <property type="term" value="F:sigma factor activity"/>
    <property type="evidence" value="ECO:0007669"/>
    <property type="project" value="UniProtKB-KW"/>
</dbReference>
<evidence type="ECO:0000256" key="5">
    <source>
        <dbReference type="ARBA" id="ARBA00023163"/>
    </source>
</evidence>
<feature type="domain" description="RNA polymerase sigma factor 70 region 4 type 2" evidence="7">
    <location>
        <begin position="105"/>
        <end position="156"/>
    </location>
</feature>
<keyword evidence="9" id="KW-1185">Reference proteome</keyword>
<evidence type="ECO:0000256" key="4">
    <source>
        <dbReference type="ARBA" id="ARBA00023125"/>
    </source>
</evidence>
<dbReference type="InterPro" id="IPR013249">
    <property type="entry name" value="RNA_pol_sigma70_r4_t2"/>
</dbReference>
<dbReference type="InterPro" id="IPR013325">
    <property type="entry name" value="RNA_pol_sigma_r2"/>
</dbReference>
<dbReference type="PANTHER" id="PTHR43133:SF8">
    <property type="entry name" value="RNA POLYMERASE SIGMA FACTOR HI_1459-RELATED"/>
    <property type="match status" value="1"/>
</dbReference>
<dbReference type="AlphaFoldDB" id="A0A918CQR8"/>
<dbReference type="Gene3D" id="1.10.10.10">
    <property type="entry name" value="Winged helix-like DNA-binding domain superfamily/Winged helix DNA-binding domain"/>
    <property type="match status" value="1"/>
</dbReference>
<proteinExistence type="inferred from homology"/>
<evidence type="ECO:0000256" key="1">
    <source>
        <dbReference type="ARBA" id="ARBA00010641"/>
    </source>
</evidence>
<sequence>MASEWDRVAERLVAERGDALVRYAYLLCGDRDEAADLVQDALVRTFGRPRRSLELPRAEAYVRRAVLNLVIDRARRRDTWRRVRHLAVEPERPVAAAEAVDERIDLAERLRALSPRQSACLVLRYYEDLPVAEIARVLGIAQGSVKRYLSDGLRALSSSMITAEPAVGTGGGDVQP</sequence>
<evidence type="ECO:0000256" key="3">
    <source>
        <dbReference type="ARBA" id="ARBA00023082"/>
    </source>
</evidence>
<accession>A0A918CQR8</accession>
<dbReference type="InterPro" id="IPR036388">
    <property type="entry name" value="WH-like_DNA-bd_sf"/>
</dbReference>
<dbReference type="PANTHER" id="PTHR43133">
    <property type="entry name" value="RNA POLYMERASE ECF-TYPE SIGMA FACTO"/>
    <property type="match status" value="1"/>
</dbReference>
<organism evidence="8 9">
    <name type="scientific">Agromyces mediolanus</name>
    <name type="common">Corynebacterium mediolanum</name>
    <dbReference type="NCBI Taxonomy" id="41986"/>
    <lineage>
        <taxon>Bacteria</taxon>
        <taxon>Bacillati</taxon>
        <taxon>Actinomycetota</taxon>
        <taxon>Actinomycetes</taxon>
        <taxon>Micrococcales</taxon>
        <taxon>Microbacteriaceae</taxon>
        <taxon>Agromyces</taxon>
    </lineage>
</organism>
<dbReference type="InterPro" id="IPR039425">
    <property type="entry name" value="RNA_pol_sigma-70-like"/>
</dbReference>